<dbReference type="Proteomes" id="UP000465609">
    <property type="component" value="Chromosome"/>
</dbReference>
<keyword evidence="3" id="KW-1185">Reference proteome</keyword>
<sequence>MGAKVSLLVAASMVHASVESAGAAGLLPAKGLASEPATCETAVATTATEPGEAEMVDDADVRATVVTAVI</sequence>
<gene>
    <name evidence="2" type="ORF">MAUB_18620</name>
</gene>
<evidence type="ECO:0000256" key="1">
    <source>
        <dbReference type="SAM" id="SignalP"/>
    </source>
</evidence>
<proteinExistence type="predicted"/>
<dbReference type="EMBL" id="AP022577">
    <property type="protein sequence ID" value="BBX83989.1"/>
    <property type="molecule type" value="Genomic_DNA"/>
</dbReference>
<name>A0ABM7IBF3_9MYCO</name>
<keyword evidence="1" id="KW-0732">Signal</keyword>
<evidence type="ECO:0008006" key="4">
    <source>
        <dbReference type="Google" id="ProtNLM"/>
    </source>
</evidence>
<feature type="signal peptide" evidence="1">
    <location>
        <begin position="1"/>
        <end position="23"/>
    </location>
</feature>
<protein>
    <recommendedName>
        <fullName evidence="4">Secreted protein</fullName>
    </recommendedName>
</protein>
<reference evidence="2 3" key="1">
    <citation type="journal article" date="2019" name="Emerg. Microbes Infect.">
        <title>Comprehensive subspecies identification of 175 nontuberculous mycobacteria species based on 7547 genomic profiles.</title>
        <authorList>
            <person name="Matsumoto Y."/>
            <person name="Kinjo T."/>
            <person name="Motooka D."/>
            <person name="Nabeya D."/>
            <person name="Jung N."/>
            <person name="Uechi K."/>
            <person name="Horii T."/>
            <person name="Iida T."/>
            <person name="Fujita J."/>
            <person name="Nakamura S."/>
        </authorList>
    </citation>
    <scope>NUCLEOTIDE SEQUENCE [LARGE SCALE GENOMIC DNA]</scope>
    <source>
        <strain evidence="2 3">JCM 15296</strain>
    </source>
</reference>
<feature type="chain" id="PRO_5045435427" description="Secreted protein" evidence="1">
    <location>
        <begin position="24"/>
        <end position="70"/>
    </location>
</feature>
<evidence type="ECO:0000313" key="3">
    <source>
        <dbReference type="Proteomes" id="UP000465609"/>
    </source>
</evidence>
<accession>A0ABM7IBF3</accession>
<organism evidence="2 3">
    <name type="scientific">Mycolicibacterium aubagnense</name>
    <dbReference type="NCBI Taxonomy" id="319707"/>
    <lineage>
        <taxon>Bacteria</taxon>
        <taxon>Bacillati</taxon>
        <taxon>Actinomycetota</taxon>
        <taxon>Actinomycetes</taxon>
        <taxon>Mycobacteriales</taxon>
        <taxon>Mycobacteriaceae</taxon>
        <taxon>Mycolicibacterium</taxon>
    </lineage>
</organism>
<evidence type="ECO:0000313" key="2">
    <source>
        <dbReference type="EMBL" id="BBX83989.1"/>
    </source>
</evidence>